<organism evidence="2 3">
    <name type="scientific">Trifolium medium</name>
    <dbReference type="NCBI Taxonomy" id="97028"/>
    <lineage>
        <taxon>Eukaryota</taxon>
        <taxon>Viridiplantae</taxon>
        <taxon>Streptophyta</taxon>
        <taxon>Embryophyta</taxon>
        <taxon>Tracheophyta</taxon>
        <taxon>Spermatophyta</taxon>
        <taxon>Magnoliopsida</taxon>
        <taxon>eudicotyledons</taxon>
        <taxon>Gunneridae</taxon>
        <taxon>Pentapetalae</taxon>
        <taxon>rosids</taxon>
        <taxon>fabids</taxon>
        <taxon>Fabales</taxon>
        <taxon>Fabaceae</taxon>
        <taxon>Papilionoideae</taxon>
        <taxon>50 kb inversion clade</taxon>
        <taxon>NPAAA clade</taxon>
        <taxon>Hologalegina</taxon>
        <taxon>IRL clade</taxon>
        <taxon>Trifolieae</taxon>
        <taxon>Trifolium</taxon>
    </lineage>
</organism>
<dbReference type="AlphaFoldDB" id="A0A392S2C2"/>
<feature type="non-terminal residue" evidence="2">
    <location>
        <position position="103"/>
    </location>
</feature>
<keyword evidence="2" id="KW-0695">RNA-directed DNA polymerase</keyword>
<feature type="transmembrane region" description="Helical" evidence="1">
    <location>
        <begin position="81"/>
        <end position="99"/>
    </location>
</feature>
<comment type="caution">
    <text evidence="2">The sequence shown here is derived from an EMBL/GenBank/DDBJ whole genome shotgun (WGS) entry which is preliminary data.</text>
</comment>
<keyword evidence="2" id="KW-0548">Nucleotidyltransferase</keyword>
<keyword evidence="2" id="KW-0808">Transferase</keyword>
<accession>A0A392S2C2</accession>
<dbReference type="EMBL" id="LXQA010298968">
    <property type="protein sequence ID" value="MCI42006.1"/>
    <property type="molecule type" value="Genomic_DNA"/>
</dbReference>
<keyword evidence="3" id="KW-1185">Reference proteome</keyword>
<evidence type="ECO:0000313" key="2">
    <source>
        <dbReference type="EMBL" id="MCI42006.1"/>
    </source>
</evidence>
<evidence type="ECO:0000256" key="1">
    <source>
        <dbReference type="SAM" id="Phobius"/>
    </source>
</evidence>
<keyword evidence="1" id="KW-1133">Transmembrane helix</keyword>
<dbReference type="PANTHER" id="PTHR33116:SF78">
    <property type="entry name" value="OS12G0587133 PROTEIN"/>
    <property type="match status" value="1"/>
</dbReference>
<keyword evidence="1" id="KW-0812">Transmembrane</keyword>
<name>A0A392S2C2_9FABA</name>
<sequence>MSGLKVNFNKSMLVGINIDDSWLRAAATALHCKVGNVPFIYLGLPIGGDPRRLVFWEPVLTRIRDRLSGWKSCFLSFGGRLVLLKFVLTSLPVYAISFFKAPS</sequence>
<evidence type="ECO:0000313" key="3">
    <source>
        <dbReference type="Proteomes" id="UP000265520"/>
    </source>
</evidence>
<reference evidence="2 3" key="1">
    <citation type="journal article" date="2018" name="Front. Plant Sci.">
        <title>Red Clover (Trifolium pratense) and Zigzag Clover (T. medium) - A Picture of Genomic Similarities and Differences.</title>
        <authorList>
            <person name="Dluhosova J."/>
            <person name="Istvanek J."/>
            <person name="Nedelnik J."/>
            <person name="Repkova J."/>
        </authorList>
    </citation>
    <scope>NUCLEOTIDE SEQUENCE [LARGE SCALE GENOMIC DNA]</scope>
    <source>
        <strain evidence="3">cv. 10/8</strain>
        <tissue evidence="2">Leaf</tissue>
    </source>
</reference>
<dbReference type="Proteomes" id="UP000265520">
    <property type="component" value="Unassembled WGS sequence"/>
</dbReference>
<proteinExistence type="predicted"/>
<keyword evidence="1" id="KW-0472">Membrane</keyword>
<protein>
    <submittedName>
        <fullName evidence="2">RNA-directed DNA polymerase (Reverse transcriptase)</fullName>
    </submittedName>
</protein>
<dbReference type="PANTHER" id="PTHR33116">
    <property type="entry name" value="REVERSE TRANSCRIPTASE ZINC-BINDING DOMAIN-CONTAINING PROTEIN-RELATED-RELATED"/>
    <property type="match status" value="1"/>
</dbReference>
<dbReference type="GO" id="GO:0003964">
    <property type="term" value="F:RNA-directed DNA polymerase activity"/>
    <property type="evidence" value="ECO:0007669"/>
    <property type="project" value="UniProtKB-KW"/>
</dbReference>